<accession>V2X678</accession>
<dbReference type="HOGENOM" id="CLU_1644157_0_0_1"/>
<dbReference type="Proteomes" id="UP000017559">
    <property type="component" value="Unassembled WGS sequence"/>
</dbReference>
<name>V2X678_MONRO</name>
<evidence type="ECO:0000313" key="2">
    <source>
        <dbReference type="Proteomes" id="UP000017559"/>
    </source>
</evidence>
<dbReference type="OrthoDB" id="2788050at2759"/>
<sequence>MGTTTRNTQTDQDLLHQHFFHEFAPSAVAIFLPKIKFYNLEFATKGVINFDRVRDISEDVFKVKLRRVLVCLVCGTTLHTADEILKSADFKVISTSYGKLLTLVRREALELGKREDLVLISTSLWYLQGFLIGQLRERGCFIIGRTVIPNSELWDKVQDSV</sequence>
<gene>
    <name evidence="1" type="ORF">Moror_10860</name>
</gene>
<reference evidence="1 2" key="1">
    <citation type="journal article" date="2014" name="BMC Genomics">
        <title>Genome and secretome analysis of the hemibiotrophic fungal pathogen, Moniliophthora roreri, which causes frosty pod rot disease of cacao: mechanisms of the biotrophic and necrotrophic phases.</title>
        <authorList>
            <person name="Meinhardt L.W."/>
            <person name="Costa G.G.L."/>
            <person name="Thomazella D.P.T."/>
            <person name="Teixeira P.J.P.L."/>
            <person name="Carazzolle M.F."/>
            <person name="Schuster S.C."/>
            <person name="Carlson J.E."/>
            <person name="Guiltinan M.J."/>
            <person name="Mieczkowski P."/>
            <person name="Farmer A."/>
            <person name="Ramaraj T."/>
            <person name="Crozier J."/>
            <person name="Davis R.E."/>
            <person name="Shao J."/>
            <person name="Melnick R.L."/>
            <person name="Pereira G.A.G."/>
            <person name="Bailey B.A."/>
        </authorList>
    </citation>
    <scope>NUCLEOTIDE SEQUENCE [LARGE SCALE GENOMIC DNA]</scope>
    <source>
        <strain evidence="1 2">MCA 2997</strain>
    </source>
</reference>
<proteinExistence type="predicted"/>
<keyword evidence="2" id="KW-1185">Reference proteome</keyword>
<dbReference type="KEGG" id="mrr:Moror_10860"/>
<dbReference type="AlphaFoldDB" id="V2X678"/>
<comment type="caution">
    <text evidence="1">The sequence shown here is derived from an EMBL/GenBank/DDBJ whole genome shotgun (WGS) entry which is preliminary data.</text>
</comment>
<organism evidence="1 2">
    <name type="scientific">Moniliophthora roreri (strain MCA 2997)</name>
    <name type="common">Cocoa frosty pod rot fungus</name>
    <name type="synonym">Crinipellis roreri</name>
    <dbReference type="NCBI Taxonomy" id="1381753"/>
    <lineage>
        <taxon>Eukaryota</taxon>
        <taxon>Fungi</taxon>
        <taxon>Dikarya</taxon>
        <taxon>Basidiomycota</taxon>
        <taxon>Agaricomycotina</taxon>
        <taxon>Agaricomycetes</taxon>
        <taxon>Agaricomycetidae</taxon>
        <taxon>Agaricales</taxon>
        <taxon>Marasmiineae</taxon>
        <taxon>Marasmiaceae</taxon>
        <taxon>Moniliophthora</taxon>
    </lineage>
</organism>
<protein>
    <submittedName>
        <fullName evidence="1">Uncharacterized protein</fullName>
    </submittedName>
</protein>
<dbReference type="EMBL" id="AWSO01000717">
    <property type="protein sequence ID" value="ESK87985.1"/>
    <property type="molecule type" value="Genomic_DNA"/>
</dbReference>
<evidence type="ECO:0000313" key="1">
    <source>
        <dbReference type="EMBL" id="ESK87985.1"/>
    </source>
</evidence>